<evidence type="ECO:0000313" key="3">
    <source>
        <dbReference type="Proteomes" id="UP000813018"/>
    </source>
</evidence>
<keyword evidence="3" id="KW-1185">Reference proteome</keyword>
<feature type="signal peptide" evidence="1">
    <location>
        <begin position="1"/>
        <end position="18"/>
    </location>
</feature>
<reference evidence="2 3" key="1">
    <citation type="journal article" date="2016" name="Int. J. Syst. Evol. Microbiol.">
        <title>Pontibacter aydingkolensis sp. nov., isolated from soil of a salt lake.</title>
        <authorList>
            <person name="Osman G."/>
            <person name="Zhang T."/>
            <person name="Lou K."/>
            <person name="Gao Y."/>
            <person name="Chang W."/>
            <person name="Lin Q."/>
            <person name="Yang H.M."/>
            <person name="Huo X.D."/>
            <person name="Wang N."/>
        </authorList>
    </citation>
    <scope>NUCLEOTIDE SEQUENCE [LARGE SCALE GENOMIC DNA]</scope>
    <source>
        <strain evidence="2 3">KACC 19255</strain>
    </source>
</reference>
<name>A0ABS7CPS8_9BACT</name>
<dbReference type="InterPro" id="IPR032299">
    <property type="entry name" value="DUF4843"/>
</dbReference>
<organism evidence="2 3">
    <name type="scientific">Pontibacter aydingkolensis</name>
    <dbReference type="NCBI Taxonomy" id="1911536"/>
    <lineage>
        <taxon>Bacteria</taxon>
        <taxon>Pseudomonadati</taxon>
        <taxon>Bacteroidota</taxon>
        <taxon>Cytophagia</taxon>
        <taxon>Cytophagales</taxon>
        <taxon>Hymenobacteraceae</taxon>
        <taxon>Pontibacter</taxon>
    </lineage>
</organism>
<dbReference type="Proteomes" id="UP000813018">
    <property type="component" value="Unassembled WGS sequence"/>
</dbReference>
<gene>
    <name evidence="2" type="ORF">K0O23_01920</name>
</gene>
<evidence type="ECO:0008006" key="4">
    <source>
        <dbReference type="Google" id="ProtNLM"/>
    </source>
</evidence>
<dbReference type="EMBL" id="JAHYXK010000001">
    <property type="protein sequence ID" value="MBW7465808.1"/>
    <property type="molecule type" value="Genomic_DNA"/>
</dbReference>
<evidence type="ECO:0000256" key="1">
    <source>
        <dbReference type="SAM" id="SignalP"/>
    </source>
</evidence>
<accession>A0ABS7CPS8</accession>
<sequence>MKKILFIFIALIAFSATSCIENEDIVFKGELVELDAATWNANTAGKDYPALTRVPGENRVIVTSTDPLISRTSGKIKLRVNLVGAQVDTDQEIRYEIVPNETWVSGTNNAQPAIEGTHFKTGRTMVIPANSSFGYIEVEILNPGTALDTQKLILIELQGNDRIKPSKNEKRVGLVIAKS</sequence>
<dbReference type="Pfam" id="PF16132">
    <property type="entry name" value="DUF4843"/>
    <property type="match status" value="1"/>
</dbReference>
<dbReference type="RefSeq" id="WP_219875684.1">
    <property type="nucleotide sequence ID" value="NZ_JAHYXK010000001.1"/>
</dbReference>
<keyword evidence="1" id="KW-0732">Signal</keyword>
<feature type="chain" id="PRO_5045836826" description="DUF4843 domain-containing protein" evidence="1">
    <location>
        <begin position="19"/>
        <end position="179"/>
    </location>
</feature>
<dbReference type="PROSITE" id="PS51257">
    <property type="entry name" value="PROKAR_LIPOPROTEIN"/>
    <property type="match status" value="1"/>
</dbReference>
<proteinExistence type="predicted"/>
<evidence type="ECO:0000313" key="2">
    <source>
        <dbReference type="EMBL" id="MBW7465808.1"/>
    </source>
</evidence>
<protein>
    <recommendedName>
        <fullName evidence="4">DUF4843 domain-containing protein</fullName>
    </recommendedName>
</protein>
<comment type="caution">
    <text evidence="2">The sequence shown here is derived from an EMBL/GenBank/DDBJ whole genome shotgun (WGS) entry which is preliminary data.</text>
</comment>